<proteinExistence type="predicted"/>
<accession>A0A699URA5</accession>
<feature type="region of interest" description="Disordered" evidence="1">
    <location>
        <begin position="1"/>
        <end position="53"/>
    </location>
</feature>
<sequence>QGAAGRNQNGQVGHVQKNGGQQLQEPALTRVDARQRHGDQRHDEDQDRQRQTPLQLCRITQRRLTIEQLTGRNRVAIAIAVRTNFLPALLSDQHGDPMVLLLFQFLFRDEHTTKIDAVVGHGFGVRDPTAIAQQLEATWHQRVELGHRILLVQQQLK</sequence>
<reference evidence="2" key="1">
    <citation type="journal article" date="2019" name="Sci. Rep.">
        <title>Draft genome of Tanacetum cinerariifolium, the natural source of mosquito coil.</title>
        <authorList>
            <person name="Yamashiro T."/>
            <person name="Shiraishi A."/>
            <person name="Satake H."/>
            <person name="Nakayama K."/>
        </authorList>
    </citation>
    <scope>NUCLEOTIDE SEQUENCE</scope>
</reference>
<name>A0A699URA5_TANCI</name>
<evidence type="ECO:0000313" key="2">
    <source>
        <dbReference type="EMBL" id="GFD23948.1"/>
    </source>
</evidence>
<feature type="non-terminal residue" evidence="2">
    <location>
        <position position="157"/>
    </location>
</feature>
<evidence type="ECO:0000256" key="1">
    <source>
        <dbReference type="SAM" id="MobiDB-lite"/>
    </source>
</evidence>
<feature type="compositionally biased region" description="Basic and acidic residues" evidence="1">
    <location>
        <begin position="31"/>
        <end position="50"/>
    </location>
</feature>
<dbReference type="EMBL" id="BKCJ011348693">
    <property type="protein sequence ID" value="GFD23948.1"/>
    <property type="molecule type" value="Genomic_DNA"/>
</dbReference>
<organism evidence="2">
    <name type="scientific">Tanacetum cinerariifolium</name>
    <name type="common">Dalmatian daisy</name>
    <name type="synonym">Chrysanthemum cinerariifolium</name>
    <dbReference type="NCBI Taxonomy" id="118510"/>
    <lineage>
        <taxon>Eukaryota</taxon>
        <taxon>Viridiplantae</taxon>
        <taxon>Streptophyta</taxon>
        <taxon>Embryophyta</taxon>
        <taxon>Tracheophyta</taxon>
        <taxon>Spermatophyta</taxon>
        <taxon>Magnoliopsida</taxon>
        <taxon>eudicotyledons</taxon>
        <taxon>Gunneridae</taxon>
        <taxon>Pentapetalae</taxon>
        <taxon>asterids</taxon>
        <taxon>campanulids</taxon>
        <taxon>Asterales</taxon>
        <taxon>Asteraceae</taxon>
        <taxon>Asteroideae</taxon>
        <taxon>Anthemideae</taxon>
        <taxon>Anthemidinae</taxon>
        <taxon>Tanacetum</taxon>
    </lineage>
</organism>
<feature type="compositionally biased region" description="Polar residues" evidence="1">
    <location>
        <begin position="1"/>
        <end position="11"/>
    </location>
</feature>
<feature type="non-terminal residue" evidence="2">
    <location>
        <position position="1"/>
    </location>
</feature>
<comment type="caution">
    <text evidence="2">The sequence shown here is derived from an EMBL/GenBank/DDBJ whole genome shotgun (WGS) entry which is preliminary data.</text>
</comment>
<gene>
    <name evidence="2" type="ORF">Tci_895917</name>
</gene>
<protein>
    <submittedName>
        <fullName evidence="2">Uncharacterized protein</fullName>
    </submittedName>
</protein>
<dbReference type="AlphaFoldDB" id="A0A699URA5"/>